<evidence type="ECO:0000313" key="2">
    <source>
        <dbReference type="Proteomes" id="UP000659124"/>
    </source>
</evidence>
<protein>
    <submittedName>
        <fullName evidence="1">Uncharacterized protein</fullName>
    </submittedName>
</protein>
<evidence type="ECO:0000313" key="1">
    <source>
        <dbReference type="EMBL" id="MBC9932966.1"/>
    </source>
</evidence>
<dbReference type="RefSeq" id="WP_188090093.1">
    <property type="nucleotide sequence ID" value="NZ_JACVFC010000003.1"/>
</dbReference>
<sequence length="295" mass="33561">MAIDGIKIIDSDTAHDAYWGIMDMYDNGVAIPDIETAYPLDNEAYQSDALDFELYVTACGLAFWEMGLMDAGKLAFIRSIIDKGAFVQAWGEGGKARQKELDRYWKKISQPNGKIRAPKKYRKVSRFYFQQNDLLAFRLDDGHYMAVVCAEIFQQRGTCEYMLVPTTYYGKKLPTEEDLHRCDMLGNTILSFYDKATTSSMQPGIERIWQYLGGDVNVFFGLAKYGLLHKDAATCRQQLTKVGTLKVIESLNDTAIRGALSGFDYMKKYFYGLVFPPEGKKSVLRWPVNLICHID</sequence>
<gene>
    <name evidence="1" type="ORF">ICL07_21435</name>
</gene>
<keyword evidence="2" id="KW-1185">Reference proteome</keyword>
<comment type="caution">
    <text evidence="1">The sequence shown here is derived from an EMBL/GenBank/DDBJ whole genome shotgun (WGS) entry which is preliminary data.</text>
</comment>
<dbReference type="EMBL" id="JACVFC010000003">
    <property type="protein sequence ID" value="MBC9932966.1"/>
    <property type="molecule type" value="Genomic_DNA"/>
</dbReference>
<name>A0ABR7TU40_9BACT</name>
<proteinExistence type="predicted"/>
<reference evidence="1 2" key="1">
    <citation type="submission" date="2020-09" db="EMBL/GenBank/DDBJ databases">
        <title>Genome sequences of type strains of Chitinophaga qingshengii and Chitinophaga varians.</title>
        <authorList>
            <person name="Kittiwongwattana C."/>
        </authorList>
    </citation>
    <scope>NUCLEOTIDE SEQUENCE [LARGE SCALE GENOMIC DNA]</scope>
    <source>
        <strain evidence="1 2">JCM 30026</strain>
    </source>
</reference>
<organism evidence="1 2">
    <name type="scientific">Chitinophaga qingshengii</name>
    <dbReference type="NCBI Taxonomy" id="1569794"/>
    <lineage>
        <taxon>Bacteria</taxon>
        <taxon>Pseudomonadati</taxon>
        <taxon>Bacteroidota</taxon>
        <taxon>Chitinophagia</taxon>
        <taxon>Chitinophagales</taxon>
        <taxon>Chitinophagaceae</taxon>
        <taxon>Chitinophaga</taxon>
    </lineage>
</organism>
<accession>A0ABR7TU40</accession>
<dbReference type="Proteomes" id="UP000659124">
    <property type="component" value="Unassembled WGS sequence"/>
</dbReference>